<sequence length="213" mass="22641">MASLVLTDSSQLTSDSRHLGIYSSPMASLVLTDSSQVTSDSRHLGIYSSPMAYLLLTYSSQLTSDSQHLGIYSSPMASLVLTDSSQLTSDSRHLEVTAAKHMFLQITWFGVGIIIWSGNFSKPSAMSCEHQRSHGAMVVVKDVPVVIFSPPEVTLPRVTSPGVVACTDRHSSSGGGWGGDNGTLLDWSLEELVPLAEVAPLSAELGTSESVTP</sequence>
<accession>A0A7R9HD90</accession>
<proteinExistence type="predicted"/>
<organism evidence="1">
    <name type="scientific">Timema poppense</name>
    <name type="common">Walking stick</name>
    <dbReference type="NCBI Taxonomy" id="170557"/>
    <lineage>
        <taxon>Eukaryota</taxon>
        <taxon>Metazoa</taxon>
        <taxon>Ecdysozoa</taxon>
        <taxon>Arthropoda</taxon>
        <taxon>Hexapoda</taxon>
        <taxon>Insecta</taxon>
        <taxon>Pterygota</taxon>
        <taxon>Neoptera</taxon>
        <taxon>Polyneoptera</taxon>
        <taxon>Phasmatodea</taxon>
        <taxon>Timematodea</taxon>
        <taxon>Timematoidea</taxon>
        <taxon>Timematidae</taxon>
        <taxon>Timema</taxon>
    </lineage>
</organism>
<dbReference type="AlphaFoldDB" id="A0A7R9HD90"/>
<reference evidence="1" key="1">
    <citation type="submission" date="2020-11" db="EMBL/GenBank/DDBJ databases">
        <authorList>
            <person name="Tran Van P."/>
        </authorList>
    </citation>
    <scope>NUCLEOTIDE SEQUENCE</scope>
</reference>
<protein>
    <submittedName>
        <fullName evidence="1">Uncharacterized protein</fullName>
    </submittedName>
</protein>
<gene>
    <name evidence="1" type="ORF">TPSB3V08_LOCUS11311</name>
</gene>
<evidence type="ECO:0000313" key="1">
    <source>
        <dbReference type="EMBL" id="CAD7416804.1"/>
    </source>
</evidence>
<dbReference type="EMBL" id="OD011944">
    <property type="protein sequence ID" value="CAD7416804.1"/>
    <property type="molecule type" value="Genomic_DNA"/>
</dbReference>
<name>A0A7R9HD90_TIMPO</name>